<proteinExistence type="predicted"/>
<dbReference type="Proteomes" id="UP000295832">
    <property type="component" value="Unassembled WGS sequence"/>
</dbReference>
<comment type="caution">
    <text evidence="1">The sequence shown here is derived from an EMBL/GenBank/DDBJ whole genome shotgun (WGS) entry which is preliminary data.</text>
</comment>
<reference evidence="1 2" key="1">
    <citation type="submission" date="2019-03" db="EMBL/GenBank/DDBJ databases">
        <title>Subsurface microbial communities from deep shales in Ohio and West Virginia, USA.</title>
        <authorList>
            <person name="Wrighton K."/>
        </authorList>
    </citation>
    <scope>NUCLEOTIDE SEQUENCE [LARGE SCALE GENOMIC DNA]</scope>
    <source>
        <strain evidence="1 2">MSL 6dP</strain>
    </source>
</reference>
<keyword evidence="2" id="KW-1185">Reference proteome</keyword>
<dbReference type="AlphaFoldDB" id="A0A4R8H0K6"/>
<evidence type="ECO:0000313" key="1">
    <source>
        <dbReference type="EMBL" id="TDX51382.1"/>
    </source>
</evidence>
<protein>
    <submittedName>
        <fullName evidence="1">Uncharacterized protein</fullName>
    </submittedName>
</protein>
<evidence type="ECO:0000313" key="2">
    <source>
        <dbReference type="Proteomes" id="UP000295832"/>
    </source>
</evidence>
<organism evidence="1 2">
    <name type="scientific">Orenia marismortui</name>
    <dbReference type="NCBI Taxonomy" id="46469"/>
    <lineage>
        <taxon>Bacteria</taxon>
        <taxon>Bacillati</taxon>
        <taxon>Bacillota</taxon>
        <taxon>Clostridia</taxon>
        <taxon>Halanaerobiales</taxon>
        <taxon>Halobacteroidaceae</taxon>
        <taxon>Orenia</taxon>
    </lineage>
</organism>
<sequence length="42" mass="5142">MILRINLMNNYIIIKDFINYSRIRKLLVFLNKQNIYLVIRAS</sequence>
<dbReference type="EMBL" id="SOEG01000013">
    <property type="protein sequence ID" value="TDX51382.1"/>
    <property type="molecule type" value="Genomic_DNA"/>
</dbReference>
<accession>A0A4R8H0K6</accession>
<gene>
    <name evidence="1" type="ORF">C7959_11327</name>
</gene>
<name>A0A4R8H0K6_9FIRM</name>
<dbReference type="STRING" id="926561.GCA_000379025_01548"/>